<dbReference type="PROSITE" id="PS51278">
    <property type="entry name" value="GATASE_TYPE_2"/>
    <property type="match status" value="1"/>
</dbReference>
<dbReference type="EMBL" id="FZOH01000012">
    <property type="protein sequence ID" value="SNS96064.1"/>
    <property type="molecule type" value="Genomic_DNA"/>
</dbReference>
<evidence type="ECO:0000256" key="7">
    <source>
        <dbReference type="ARBA" id="ARBA00022962"/>
    </source>
</evidence>
<evidence type="ECO:0000313" key="14">
    <source>
        <dbReference type="Proteomes" id="UP000198386"/>
    </source>
</evidence>
<proteinExistence type="inferred from homology"/>
<accession>A0A239IUH1</accession>
<evidence type="ECO:0000256" key="8">
    <source>
        <dbReference type="ARBA" id="ARBA00048741"/>
    </source>
</evidence>
<evidence type="ECO:0000313" key="13">
    <source>
        <dbReference type="EMBL" id="SNS96064.1"/>
    </source>
</evidence>
<comment type="catalytic activity">
    <reaction evidence="8">
        <text>L-aspartate + L-glutamine + ATP + H2O = L-asparagine + L-glutamate + AMP + diphosphate + H(+)</text>
        <dbReference type="Rhea" id="RHEA:12228"/>
        <dbReference type="ChEBI" id="CHEBI:15377"/>
        <dbReference type="ChEBI" id="CHEBI:15378"/>
        <dbReference type="ChEBI" id="CHEBI:29985"/>
        <dbReference type="ChEBI" id="CHEBI:29991"/>
        <dbReference type="ChEBI" id="CHEBI:30616"/>
        <dbReference type="ChEBI" id="CHEBI:33019"/>
        <dbReference type="ChEBI" id="CHEBI:58048"/>
        <dbReference type="ChEBI" id="CHEBI:58359"/>
        <dbReference type="ChEBI" id="CHEBI:456215"/>
        <dbReference type="EC" id="6.3.5.4"/>
    </reaction>
</comment>
<feature type="binding site" evidence="10">
    <location>
        <position position="261"/>
    </location>
    <ligand>
        <name>ATP</name>
        <dbReference type="ChEBI" id="CHEBI:30616"/>
    </ligand>
</feature>
<organism evidence="13 14">
    <name type="scientific">Geodermatophilus saharensis</name>
    <dbReference type="NCBI Taxonomy" id="1137994"/>
    <lineage>
        <taxon>Bacteria</taxon>
        <taxon>Bacillati</taxon>
        <taxon>Actinomycetota</taxon>
        <taxon>Actinomycetes</taxon>
        <taxon>Geodermatophilales</taxon>
        <taxon>Geodermatophilaceae</taxon>
        <taxon>Geodermatophilus</taxon>
    </lineage>
</organism>
<dbReference type="GO" id="GO:0005524">
    <property type="term" value="F:ATP binding"/>
    <property type="evidence" value="ECO:0007669"/>
    <property type="project" value="UniProtKB-KW"/>
</dbReference>
<keyword evidence="4 10" id="KW-0547">Nucleotide-binding</keyword>
<keyword evidence="7 9" id="KW-0315">Glutamine amidotransferase</keyword>
<sequence>MCGIALVLGEGAEREQALFASMLAAISPRGEVDEVLHDDAALLGTSRLRIVDREHAVQPWTSEDGRWALCFNGEVFNHGDLRTQLHAEGRRTRSESDTEVVLETVLAWGEDALLRMRGEFAFALIERDSRRVFLARDPVGVKPLYWAHAGGRLHVASEVKALVPLGVRVHEVPPGHCGWAAPDSPPDLHPYIDLYRLGEGQPELADVDEAAAAVRTTLTDAVRIRVDTDLRVGVVLSGGLDSSLTLLLVRELHPDCVAFTVGAEGSEDLAYARRLTADLGVEHVVVPVRPRELGLGDVREAMRVSELTEYGDIINAVVSQRLFAAVHEAGVKVVLTGDGSDELFGGYAMYHRIGDADRRRLFLHKIAHLSRTELQRVDRTSMGHRVEARVPFLDVTMLDLAMRIPQELKHRDGYEKWIVRHAFADVLPDYVQARHKNPMSHSSGLHERIRLFRPLFPRLYRSLGYDCAAPLQRDFSEVLREHDYDLDAAVDAARTPRDLTPAEHARDLAGALRWNLASLVRRPARTTGP</sequence>
<dbReference type="SUPFAM" id="SSF52402">
    <property type="entry name" value="Adenine nucleotide alpha hydrolases-like"/>
    <property type="match status" value="1"/>
</dbReference>
<dbReference type="Proteomes" id="UP000198386">
    <property type="component" value="Unassembled WGS sequence"/>
</dbReference>
<dbReference type="PIRSF" id="PIRSF001589">
    <property type="entry name" value="Asn_synthetase_glu-h"/>
    <property type="match status" value="1"/>
</dbReference>
<keyword evidence="6 9" id="KW-0061">Asparagine biosynthesis</keyword>
<feature type="active site" description="For GATase activity" evidence="9">
    <location>
        <position position="2"/>
    </location>
</feature>
<dbReference type="InterPro" id="IPR001962">
    <property type="entry name" value="Asn_synthase"/>
</dbReference>
<dbReference type="Gene3D" id="3.40.50.620">
    <property type="entry name" value="HUPs"/>
    <property type="match status" value="1"/>
</dbReference>
<dbReference type="CDD" id="cd01991">
    <property type="entry name" value="Asn_synthase_B_C"/>
    <property type="match status" value="1"/>
</dbReference>
<evidence type="ECO:0000256" key="3">
    <source>
        <dbReference type="ARBA" id="ARBA00012737"/>
    </source>
</evidence>
<dbReference type="RefSeq" id="WP_089406090.1">
    <property type="nucleotide sequence ID" value="NZ_FZOH01000012.1"/>
</dbReference>
<dbReference type="GO" id="GO:0004066">
    <property type="term" value="F:asparagine synthase (glutamine-hydrolyzing) activity"/>
    <property type="evidence" value="ECO:0007669"/>
    <property type="project" value="UniProtKB-EC"/>
</dbReference>
<comment type="pathway">
    <text evidence="1">Amino-acid biosynthesis; L-asparagine biosynthesis; L-asparagine from L-aspartate (L-Gln route): step 1/1.</text>
</comment>
<dbReference type="PANTHER" id="PTHR43284:SF1">
    <property type="entry name" value="ASPARAGINE SYNTHETASE"/>
    <property type="match status" value="1"/>
</dbReference>
<dbReference type="OrthoDB" id="9763290at2"/>
<dbReference type="InterPro" id="IPR006426">
    <property type="entry name" value="Asn_synth_AEB"/>
</dbReference>
<dbReference type="PANTHER" id="PTHR43284">
    <property type="entry name" value="ASPARAGINE SYNTHETASE (GLUTAMINE-HYDROLYZING)"/>
    <property type="match status" value="1"/>
</dbReference>
<dbReference type="InterPro" id="IPR051786">
    <property type="entry name" value="ASN_synthetase/amidase"/>
</dbReference>
<dbReference type="Gene3D" id="3.60.20.10">
    <property type="entry name" value="Glutamine Phosphoribosylpyrophosphate, subunit 1, domain 1"/>
    <property type="match status" value="1"/>
</dbReference>
<dbReference type="GO" id="GO:0006529">
    <property type="term" value="P:asparagine biosynthetic process"/>
    <property type="evidence" value="ECO:0007669"/>
    <property type="project" value="UniProtKB-KW"/>
</dbReference>
<protein>
    <recommendedName>
        <fullName evidence="3">asparagine synthase (glutamine-hydrolyzing)</fullName>
        <ecNumber evidence="3">6.3.5.4</ecNumber>
    </recommendedName>
</protein>
<dbReference type="Pfam" id="PF00733">
    <property type="entry name" value="Asn_synthase"/>
    <property type="match status" value="2"/>
</dbReference>
<dbReference type="CDD" id="cd00712">
    <property type="entry name" value="AsnB"/>
    <property type="match status" value="1"/>
</dbReference>
<evidence type="ECO:0000256" key="2">
    <source>
        <dbReference type="ARBA" id="ARBA00005752"/>
    </source>
</evidence>
<dbReference type="InterPro" id="IPR014729">
    <property type="entry name" value="Rossmann-like_a/b/a_fold"/>
</dbReference>
<evidence type="ECO:0000256" key="5">
    <source>
        <dbReference type="ARBA" id="ARBA00022840"/>
    </source>
</evidence>
<dbReference type="InterPro" id="IPR033738">
    <property type="entry name" value="AsnB_N"/>
</dbReference>
<feature type="site" description="Important for beta-aspartyl-AMP intermediate formation" evidence="11">
    <location>
        <position position="338"/>
    </location>
</feature>
<reference evidence="14" key="1">
    <citation type="submission" date="2017-06" db="EMBL/GenBank/DDBJ databases">
        <authorList>
            <person name="Varghese N."/>
            <person name="Submissions S."/>
        </authorList>
    </citation>
    <scope>NUCLEOTIDE SEQUENCE [LARGE SCALE GENOMIC DNA]</scope>
    <source>
        <strain evidence="14">DSM 45423</strain>
    </source>
</reference>
<evidence type="ECO:0000256" key="1">
    <source>
        <dbReference type="ARBA" id="ARBA00005187"/>
    </source>
</evidence>
<feature type="binding site" evidence="10">
    <location>
        <position position="97"/>
    </location>
    <ligand>
        <name>L-glutamine</name>
        <dbReference type="ChEBI" id="CHEBI:58359"/>
    </ligand>
</feature>
<dbReference type="EC" id="6.3.5.4" evidence="3"/>
<dbReference type="InterPro" id="IPR017932">
    <property type="entry name" value="GATase_2_dom"/>
</dbReference>
<evidence type="ECO:0000256" key="6">
    <source>
        <dbReference type="ARBA" id="ARBA00022888"/>
    </source>
</evidence>
<name>A0A239IUH1_9ACTN</name>
<keyword evidence="9" id="KW-0028">Amino-acid biosynthesis</keyword>
<evidence type="ECO:0000256" key="9">
    <source>
        <dbReference type="PIRSR" id="PIRSR001589-1"/>
    </source>
</evidence>
<dbReference type="AlphaFoldDB" id="A0A239IUH1"/>
<comment type="similarity">
    <text evidence="2">Belongs to the asparagine synthetase family.</text>
</comment>
<gene>
    <name evidence="13" type="ORF">SAMN04488107_4443</name>
</gene>
<evidence type="ECO:0000256" key="11">
    <source>
        <dbReference type="PIRSR" id="PIRSR001589-3"/>
    </source>
</evidence>
<dbReference type="SUPFAM" id="SSF56235">
    <property type="entry name" value="N-terminal nucleophile aminohydrolases (Ntn hydrolases)"/>
    <property type="match status" value="1"/>
</dbReference>
<evidence type="ECO:0000256" key="10">
    <source>
        <dbReference type="PIRSR" id="PIRSR001589-2"/>
    </source>
</evidence>
<evidence type="ECO:0000256" key="4">
    <source>
        <dbReference type="ARBA" id="ARBA00022741"/>
    </source>
</evidence>
<keyword evidence="14" id="KW-1185">Reference proteome</keyword>
<dbReference type="Pfam" id="PF13537">
    <property type="entry name" value="GATase_7"/>
    <property type="match status" value="1"/>
</dbReference>
<feature type="domain" description="Glutamine amidotransferase type-2" evidence="12">
    <location>
        <begin position="2"/>
        <end position="183"/>
    </location>
</feature>
<dbReference type="InterPro" id="IPR029055">
    <property type="entry name" value="Ntn_hydrolases_N"/>
</dbReference>
<evidence type="ECO:0000259" key="12">
    <source>
        <dbReference type="PROSITE" id="PS51278"/>
    </source>
</evidence>
<keyword evidence="5 10" id="KW-0067">ATP-binding</keyword>